<gene>
    <name evidence="2" type="ORF">RS84_00036</name>
</gene>
<dbReference type="Proteomes" id="UP000033900">
    <property type="component" value="Unassembled WGS sequence"/>
</dbReference>
<evidence type="ECO:0000313" key="2">
    <source>
        <dbReference type="EMBL" id="KJL49562.1"/>
    </source>
</evidence>
<dbReference type="RefSeq" id="WP_045255741.1">
    <property type="nucleotide sequence ID" value="NZ_JYJB01000002.1"/>
</dbReference>
<comment type="caution">
    <text evidence="2">The sequence shown here is derived from an EMBL/GenBank/DDBJ whole genome shotgun (WGS) entry which is preliminary data.</text>
</comment>
<proteinExistence type="predicted"/>
<accession>A0A0M2HS27</accession>
<evidence type="ECO:0000313" key="3">
    <source>
        <dbReference type="Proteomes" id="UP000033900"/>
    </source>
</evidence>
<evidence type="ECO:0000256" key="1">
    <source>
        <dbReference type="SAM" id="MobiDB-lite"/>
    </source>
</evidence>
<keyword evidence="3" id="KW-1185">Reference proteome</keyword>
<organism evidence="2 3">
    <name type="scientific">Microbacterium hydrocarbonoxydans</name>
    <dbReference type="NCBI Taxonomy" id="273678"/>
    <lineage>
        <taxon>Bacteria</taxon>
        <taxon>Bacillati</taxon>
        <taxon>Actinomycetota</taxon>
        <taxon>Actinomycetes</taxon>
        <taxon>Micrococcales</taxon>
        <taxon>Microbacteriaceae</taxon>
        <taxon>Microbacterium</taxon>
    </lineage>
</organism>
<protein>
    <submittedName>
        <fullName evidence="2">Uncharacterized protein</fullName>
    </submittedName>
</protein>
<name>A0A0M2HS27_9MICO</name>
<dbReference type="EMBL" id="JYJB01000002">
    <property type="protein sequence ID" value="KJL49562.1"/>
    <property type="molecule type" value="Genomic_DNA"/>
</dbReference>
<dbReference type="AlphaFoldDB" id="A0A0M2HS27"/>
<sequence length="143" mass="16488">MEGTLSDYDHPETPWHEGQNHEHHEHHETPAETSDSHQEAPPTKPRAKRPGPRKMVDQPTQRFEGQMYVRQYDQGTQVVNRLKREKSSVPSAERRRLTINTLVRVAMTVLLEHRQALKGVTEEELLEQFRESLAARAGQAGEH</sequence>
<reference evidence="2 3" key="1">
    <citation type="submission" date="2015-02" db="EMBL/GenBank/DDBJ databases">
        <title>Draft genome sequences of ten Microbacterium spp. with emphasis on heavy metal contaminated environments.</title>
        <authorList>
            <person name="Corretto E."/>
        </authorList>
    </citation>
    <scope>NUCLEOTIDE SEQUENCE [LARGE SCALE GENOMIC DNA]</scope>
    <source>
        <strain evidence="2 3">SA35</strain>
    </source>
</reference>
<feature type="region of interest" description="Disordered" evidence="1">
    <location>
        <begin position="1"/>
        <end position="62"/>
    </location>
</feature>
<dbReference type="PATRIC" id="fig|273678.4.peg.32"/>
<feature type="compositionally biased region" description="Basic and acidic residues" evidence="1">
    <location>
        <begin position="7"/>
        <end position="38"/>
    </location>
</feature>